<dbReference type="AlphaFoldDB" id="A0A834KI81"/>
<feature type="region of interest" description="Disordered" evidence="1">
    <location>
        <begin position="126"/>
        <end position="178"/>
    </location>
</feature>
<evidence type="ECO:0000313" key="3">
    <source>
        <dbReference type="Proteomes" id="UP000617340"/>
    </source>
</evidence>
<reference evidence="2" key="1">
    <citation type="journal article" date="2020" name="G3 (Bethesda)">
        <title>High-Quality Assemblies for Three Invasive Social Wasps from the &lt;i&gt;Vespula&lt;/i&gt; Genus.</title>
        <authorList>
            <person name="Harrop T.W.R."/>
            <person name="Guhlin J."/>
            <person name="McLaughlin G.M."/>
            <person name="Permina E."/>
            <person name="Stockwell P."/>
            <person name="Gilligan J."/>
            <person name="Le Lec M.F."/>
            <person name="Gruber M.A.M."/>
            <person name="Quinn O."/>
            <person name="Lovegrove M."/>
            <person name="Duncan E.J."/>
            <person name="Remnant E.J."/>
            <person name="Van Eeckhoven J."/>
            <person name="Graham B."/>
            <person name="Knapp R.A."/>
            <person name="Langford K.W."/>
            <person name="Kronenberg Z."/>
            <person name="Press M.O."/>
            <person name="Eacker S.M."/>
            <person name="Wilson-Rankin E.E."/>
            <person name="Purcell J."/>
            <person name="Lester P.J."/>
            <person name="Dearden P.K."/>
        </authorList>
    </citation>
    <scope>NUCLEOTIDE SEQUENCE</scope>
    <source>
        <strain evidence="2">Linc-1</strain>
    </source>
</reference>
<evidence type="ECO:0000256" key="1">
    <source>
        <dbReference type="SAM" id="MobiDB-lite"/>
    </source>
</evidence>
<comment type="caution">
    <text evidence="2">The sequence shown here is derived from an EMBL/GenBank/DDBJ whole genome shotgun (WGS) entry which is preliminary data.</text>
</comment>
<dbReference type="EMBL" id="JACSDZ010000004">
    <property type="protein sequence ID" value="KAF7406377.1"/>
    <property type="molecule type" value="Genomic_DNA"/>
</dbReference>
<name>A0A834KI81_VESGE</name>
<protein>
    <submittedName>
        <fullName evidence="2">Uncharacterized protein</fullName>
    </submittedName>
</protein>
<accession>A0A834KI81</accession>
<feature type="compositionally biased region" description="Acidic residues" evidence="1">
    <location>
        <begin position="147"/>
        <end position="178"/>
    </location>
</feature>
<proteinExistence type="predicted"/>
<evidence type="ECO:0000313" key="2">
    <source>
        <dbReference type="EMBL" id="KAF7406377.1"/>
    </source>
</evidence>
<organism evidence="2 3">
    <name type="scientific">Vespula germanica</name>
    <name type="common">German yellow jacket</name>
    <name type="synonym">Paravespula germanica</name>
    <dbReference type="NCBI Taxonomy" id="30212"/>
    <lineage>
        <taxon>Eukaryota</taxon>
        <taxon>Metazoa</taxon>
        <taxon>Ecdysozoa</taxon>
        <taxon>Arthropoda</taxon>
        <taxon>Hexapoda</taxon>
        <taxon>Insecta</taxon>
        <taxon>Pterygota</taxon>
        <taxon>Neoptera</taxon>
        <taxon>Endopterygota</taxon>
        <taxon>Hymenoptera</taxon>
        <taxon>Apocrita</taxon>
        <taxon>Aculeata</taxon>
        <taxon>Vespoidea</taxon>
        <taxon>Vespidae</taxon>
        <taxon>Vespinae</taxon>
        <taxon>Vespula</taxon>
    </lineage>
</organism>
<sequence length="178" mass="19343">MRDSYLFECVVARDKNDGESLKSMCRSTVLGFAKGRHLREYASLCVSSYGISLETFIKEGAAIENKPPKATTAVVAAAAAAEAVEAVEAVAAVAAAAGAAPTAPYYHRPREVTISHLPVLSPIPLHPNPSPSYSYTSFLAKPRKKDEEEEEEGVVVKEEEEEEEIEEEEEEEEGKGEE</sequence>
<gene>
    <name evidence="2" type="ORF">HZH68_005746</name>
</gene>
<keyword evidence="3" id="KW-1185">Reference proteome</keyword>
<dbReference type="Proteomes" id="UP000617340">
    <property type="component" value="Unassembled WGS sequence"/>
</dbReference>